<dbReference type="Proteomes" id="UP000290289">
    <property type="component" value="Chromosome 5"/>
</dbReference>
<feature type="compositionally biased region" description="Acidic residues" evidence="3">
    <location>
        <begin position="391"/>
        <end position="415"/>
    </location>
</feature>
<feature type="compositionally biased region" description="Acidic residues" evidence="3">
    <location>
        <begin position="359"/>
        <end position="380"/>
    </location>
</feature>
<proteinExistence type="predicted"/>
<evidence type="ECO:0000259" key="5">
    <source>
        <dbReference type="Pfam" id="PF20160"/>
    </source>
</evidence>
<keyword evidence="4" id="KW-0812">Transmembrane</keyword>
<keyword evidence="4" id="KW-1133">Transmembrane helix</keyword>
<dbReference type="InterPro" id="IPR032675">
    <property type="entry name" value="LRR_dom_sf"/>
</dbReference>
<name>A0A498JP97_MALDO</name>
<sequence>MELIEFIQVFNIIVIAIGTLFYMCCRSLTFSSSYSSSGVLNLGYSGILEIPDGLFCSNSLRYIDLSGTKIKSIPSSIKEASKLSRLCLVECKKLQSLPELPAVSHLEADGCTSLKTVSSSKTALTEAWDIYELFQVQLNFSNCGQLDHNARSNIMSNAQLRIMRVATASSKFRSEQKDQEMSSYQPLATVVCPGSEIPNWFPHQNDGTSTKVKLPTNWFREGFLGFALSVVVAFDNWPVQQGLKFGCKYNFKADEGESHEISCHFFVACRNGRIKRFLLDSDHMFVFYQGPEFKEGAKWSSAFFKRVTEVSVYFFPPSDRPDPVSGEPFVKVEKCGIHLLYSEEAEKLKFDVISRELQVEEEDEAEASGIDEPEATESDESGASGGAEFEAASESDECVADESEASGSDEAEESGSDQPFRFAGMTLTQKRGKYEEALSLKPVEVMSLKPV</sequence>
<protein>
    <recommendedName>
        <fullName evidence="5">C-JID domain-containing protein</fullName>
    </recommendedName>
</protein>
<dbReference type="EMBL" id="RDQH01000331">
    <property type="protein sequence ID" value="RXH97759.1"/>
    <property type="molecule type" value="Genomic_DNA"/>
</dbReference>
<evidence type="ECO:0000256" key="2">
    <source>
        <dbReference type="ARBA" id="ARBA00022737"/>
    </source>
</evidence>
<feature type="transmembrane region" description="Helical" evidence="4">
    <location>
        <begin position="6"/>
        <end position="25"/>
    </location>
</feature>
<dbReference type="PANTHER" id="PTHR47186:SF3">
    <property type="entry name" value="OS09G0267800 PROTEIN"/>
    <property type="match status" value="1"/>
</dbReference>
<reference evidence="6 7" key="1">
    <citation type="submission" date="2018-10" db="EMBL/GenBank/DDBJ databases">
        <title>A high-quality apple genome assembly.</title>
        <authorList>
            <person name="Hu J."/>
        </authorList>
    </citation>
    <scope>NUCLEOTIDE SEQUENCE [LARGE SCALE GENOMIC DNA]</scope>
    <source>
        <strain evidence="7">cv. HFTH1</strain>
        <tissue evidence="6">Young leaf</tissue>
    </source>
</reference>
<evidence type="ECO:0000313" key="7">
    <source>
        <dbReference type="Proteomes" id="UP000290289"/>
    </source>
</evidence>
<evidence type="ECO:0000313" key="6">
    <source>
        <dbReference type="EMBL" id="RXH97759.1"/>
    </source>
</evidence>
<keyword evidence="2" id="KW-0677">Repeat</keyword>
<accession>A0A498JP97</accession>
<dbReference type="PANTHER" id="PTHR47186">
    <property type="entry name" value="LEUCINE-RICH REPEAT-CONTAINING PROTEIN 57"/>
    <property type="match status" value="1"/>
</dbReference>
<evidence type="ECO:0000256" key="1">
    <source>
        <dbReference type="ARBA" id="ARBA00022614"/>
    </source>
</evidence>
<evidence type="ECO:0000256" key="3">
    <source>
        <dbReference type="SAM" id="MobiDB-lite"/>
    </source>
</evidence>
<keyword evidence="1" id="KW-0433">Leucine-rich repeat</keyword>
<dbReference type="Gene3D" id="3.80.10.10">
    <property type="entry name" value="Ribonuclease Inhibitor"/>
    <property type="match status" value="1"/>
</dbReference>
<dbReference type="AlphaFoldDB" id="A0A498JP97"/>
<keyword evidence="7" id="KW-1185">Reference proteome</keyword>
<dbReference type="Pfam" id="PF20160">
    <property type="entry name" value="C-JID"/>
    <property type="match status" value="1"/>
</dbReference>
<gene>
    <name evidence="6" type="ORF">DVH24_010084</name>
</gene>
<comment type="caution">
    <text evidence="6">The sequence shown here is derived from an EMBL/GenBank/DDBJ whole genome shotgun (WGS) entry which is preliminary data.</text>
</comment>
<keyword evidence="4" id="KW-0472">Membrane</keyword>
<feature type="domain" description="C-JID" evidence="5">
    <location>
        <begin position="192"/>
        <end position="346"/>
    </location>
</feature>
<organism evidence="6 7">
    <name type="scientific">Malus domestica</name>
    <name type="common">Apple</name>
    <name type="synonym">Pyrus malus</name>
    <dbReference type="NCBI Taxonomy" id="3750"/>
    <lineage>
        <taxon>Eukaryota</taxon>
        <taxon>Viridiplantae</taxon>
        <taxon>Streptophyta</taxon>
        <taxon>Embryophyta</taxon>
        <taxon>Tracheophyta</taxon>
        <taxon>Spermatophyta</taxon>
        <taxon>Magnoliopsida</taxon>
        <taxon>eudicotyledons</taxon>
        <taxon>Gunneridae</taxon>
        <taxon>Pentapetalae</taxon>
        <taxon>rosids</taxon>
        <taxon>fabids</taxon>
        <taxon>Rosales</taxon>
        <taxon>Rosaceae</taxon>
        <taxon>Amygdaloideae</taxon>
        <taxon>Maleae</taxon>
        <taxon>Malus</taxon>
    </lineage>
</organism>
<feature type="region of interest" description="Disordered" evidence="3">
    <location>
        <begin position="359"/>
        <end position="424"/>
    </location>
</feature>
<evidence type="ECO:0000256" key="4">
    <source>
        <dbReference type="SAM" id="Phobius"/>
    </source>
</evidence>
<dbReference type="SUPFAM" id="SSF52058">
    <property type="entry name" value="L domain-like"/>
    <property type="match status" value="1"/>
</dbReference>
<dbReference type="InterPro" id="IPR045344">
    <property type="entry name" value="C-JID"/>
</dbReference>